<dbReference type="RefSeq" id="XP_021567320.1">
    <property type="nucleotide sequence ID" value="XM_021711645.1"/>
</dbReference>
<keyword evidence="5" id="KW-0712">Selenocysteine</keyword>
<comment type="function">
    <text evidence="7">Catalyzes the reduction of hydroperoxides in a glutathione-dependent manner thus regulating cellular redox homeostasis. Can reduce small soluble hydroperoxides such as H2O2, cumene hydroperoxide and tert-butyl hydroperoxide, as well as several fatty acid-derived hydroperoxides. Cannot reduce phosphatidycholine hydroperoxide.</text>
</comment>
<name>A0A3Q0DZ66_CARSF</name>
<evidence type="ECO:0000256" key="2">
    <source>
        <dbReference type="ARBA" id="ARBA00011881"/>
    </source>
</evidence>
<dbReference type="Proteomes" id="UP000189704">
    <property type="component" value="Unplaced"/>
</dbReference>
<dbReference type="InterPro" id="IPR000889">
    <property type="entry name" value="Glutathione_peroxidase"/>
</dbReference>
<dbReference type="PRINTS" id="PR01011">
    <property type="entry name" value="GLUTPROXDASE"/>
</dbReference>
<keyword evidence="6 8" id="KW-0560">Oxidoreductase</keyword>
<dbReference type="Gene3D" id="3.40.30.10">
    <property type="entry name" value="Glutaredoxin"/>
    <property type="match status" value="1"/>
</dbReference>
<keyword evidence="9" id="KW-1185">Reference proteome</keyword>
<evidence type="ECO:0000313" key="10">
    <source>
        <dbReference type="RefSeq" id="XP_021567320.1"/>
    </source>
</evidence>
<dbReference type="SUPFAM" id="SSF52833">
    <property type="entry name" value="Thioredoxin-like"/>
    <property type="match status" value="1"/>
</dbReference>
<evidence type="ECO:0000256" key="8">
    <source>
        <dbReference type="RuleBase" id="RU000499"/>
    </source>
</evidence>
<dbReference type="Pfam" id="PF00255">
    <property type="entry name" value="GSHPx"/>
    <property type="match status" value="1"/>
</dbReference>
<comment type="subunit">
    <text evidence="2">Homotetramer.</text>
</comment>
<dbReference type="PANTHER" id="PTHR11592:SF36">
    <property type="entry name" value="GLUTATHIONE PEROXIDASE 2"/>
    <property type="match status" value="1"/>
</dbReference>
<evidence type="ECO:0000256" key="1">
    <source>
        <dbReference type="ARBA" id="ARBA00006926"/>
    </source>
</evidence>
<dbReference type="STRING" id="1868482.ENSTSYP00000027017"/>
<gene>
    <name evidence="10" type="primary">LOC103258981</name>
</gene>
<evidence type="ECO:0000256" key="3">
    <source>
        <dbReference type="ARBA" id="ARBA00012310"/>
    </source>
</evidence>
<evidence type="ECO:0000256" key="5">
    <source>
        <dbReference type="ARBA" id="ARBA00022933"/>
    </source>
</evidence>
<keyword evidence="4 8" id="KW-0575">Peroxidase</keyword>
<evidence type="ECO:0000256" key="4">
    <source>
        <dbReference type="ARBA" id="ARBA00022559"/>
    </source>
</evidence>
<evidence type="ECO:0000313" key="9">
    <source>
        <dbReference type="Proteomes" id="UP000189704"/>
    </source>
</evidence>
<dbReference type="GO" id="GO:0004602">
    <property type="term" value="F:glutathione peroxidase activity"/>
    <property type="evidence" value="ECO:0007669"/>
    <property type="project" value="TreeGrafter"/>
</dbReference>
<evidence type="ECO:0000256" key="6">
    <source>
        <dbReference type="ARBA" id="ARBA00023002"/>
    </source>
</evidence>
<sequence>MDQIIKRLRQLKRSNESCQSGRKAHDPCGAGPLQCGNKPHGCGNLLKKQKRRQSLSRAHSGGATAFIAKSFYDLSAIGLDGEKEDFNTFQGRAVPIENVASLGGTTTRDFTQLNELLCRFPGRLVVLGFPGNQFGHQENCQNEEILNSLKYARPGVRYQPIFTLLQKCDVKGQNKHPVFASLKDKLPYPQDDPQPLMTDPKFILWSPVHRSDVARNSRSSSSGGGGALPALEPHLPHHHLPACYQAPPQSCHTDQAALRPGLPCLVLSALRRAQRALRRHRGR</sequence>
<dbReference type="OrthoDB" id="446890at2759"/>
<dbReference type="PROSITE" id="PS51355">
    <property type="entry name" value="GLUTATHIONE_PEROXID_3"/>
    <property type="match status" value="1"/>
</dbReference>
<dbReference type="PANTHER" id="PTHR11592">
    <property type="entry name" value="GLUTATHIONE PEROXIDASE"/>
    <property type="match status" value="1"/>
</dbReference>
<dbReference type="InterPro" id="IPR036249">
    <property type="entry name" value="Thioredoxin-like_sf"/>
</dbReference>
<comment type="similarity">
    <text evidence="1 8">Belongs to the glutathione peroxidase family.</text>
</comment>
<organism evidence="9 10">
    <name type="scientific">Carlito syrichta</name>
    <name type="common">Philippine tarsier</name>
    <name type="synonym">Tarsius syrichta</name>
    <dbReference type="NCBI Taxonomy" id="1868482"/>
    <lineage>
        <taxon>Eukaryota</taxon>
        <taxon>Metazoa</taxon>
        <taxon>Chordata</taxon>
        <taxon>Craniata</taxon>
        <taxon>Vertebrata</taxon>
        <taxon>Euteleostomi</taxon>
        <taxon>Mammalia</taxon>
        <taxon>Eutheria</taxon>
        <taxon>Euarchontoglires</taxon>
        <taxon>Primates</taxon>
        <taxon>Haplorrhini</taxon>
        <taxon>Tarsiiformes</taxon>
        <taxon>Tarsiidae</taxon>
        <taxon>Carlito</taxon>
    </lineage>
</organism>
<protein>
    <recommendedName>
        <fullName evidence="3 8">Glutathione peroxidase</fullName>
    </recommendedName>
</protein>
<evidence type="ECO:0000256" key="7">
    <source>
        <dbReference type="ARBA" id="ARBA00046108"/>
    </source>
</evidence>
<proteinExistence type="inferred from homology"/>
<reference evidence="10" key="1">
    <citation type="submission" date="2025-08" db="UniProtKB">
        <authorList>
            <consortium name="RefSeq"/>
        </authorList>
    </citation>
    <scope>IDENTIFICATION</scope>
</reference>
<dbReference type="AlphaFoldDB" id="A0A3Q0DZ66"/>
<accession>A0A3Q0DZ66</accession>
<dbReference type="GeneID" id="103258981"/>
<dbReference type="KEGG" id="csyr:103258981"/>
<dbReference type="GO" id="GO:0006979">
    <property type="term" value="P:response to oxidative stress"/>
    <property type="evidence" value="ECO:0007669"/>
    <property type="project" value="InterPro"/>
</dbReference>